<accession>A0ABN3QUF5</accession>
<feature type="chain" id="PRO_5046026768" evidence="1">
    <location>
        <begin position="32"/>
        <end position="150"/>
    </location>
</feature>
<comment type="caution">
    <text evidence="2">The sequence shown here is derived from an EMBL/GenBank/DDBJ whole genome shotgun (WGS) entry which is preliminary data.</text>
</comment>
<dbReference type="EMBL" id="BAAATD010000020">
    <property type="protein sequence ID" value="GAA2635614.1"/>
    <property type="molecule type" value="Genomic_DNA"/>
</dbReference>
<evidence type="ECO:0000313" key="2">
    <source>
        <dbReference type="EMBL" id="GAA2635614.1"/>
    </source>
</evidence>
<gene>
    <name evidence="2" type="ORF">GCM10010411_88320</name>
</gene>
<reference evidence="2 3" key="1">
    <citation type="journal article" date="2019" name="Int. J. Syst. Evol. Microbiol.">
        <title>The Global Catalogue of Microorganisms (GCM) 10K type strain sequencing project: providing services to taxonomists for standard genome sequencing and annotation.</title>
        <authorList>
            <consortium name="The Broad Institute Genomics Platform"/>
            <consortium name="The Broad Institute Genome Sequencing Center for Infectious Disease"/>
            <person name="Wu L."/>
            <person name="Ma J."/>
        </authorList>
    </citation>
    <scope>NUCLEOTIDE SEQUENCE [LARGE SCALE GENOMIC DNA]</scope>
    <source>
        <strain evidence="2 3">JCM 6833</strain>
    </source>
</reference>
<feature type="signal peptide" evidence="1">
    <location>
        <begin position="1"/>
        <end position="31"/>
    </location>
</feature>
<evidence type="ECO:0000256" key="1">
    <source>
        <dbReference type="SAM" id="SignalP"/>
    </source>
</evidence>
<keyword evidence="3" id="KW-1185">Reference proteome</keyword>
<dbReference type="RefSeq" id="WP_344548528.1">
    <property type="nucleotide sequence ID" value="NZ_BAAATD010000020.1"/>
</dbReference>
<organism evidence="2 3">
    <name type="scientific">Actinomadura fulvescens</name>
    <dbReference type="NCBI Taxonomy" id="46160"/>
    <lineage>
        <taxon>Bacteria</taxon>
        <taxon>Bacillati</taxon>
        <taxon>Actinomycetota</taxon>
        <taxon>Actinomycetes</taxon>
        <taxon>Streptosporangiales</taxon>
        <taxon>Thermomonosporaceae</taxon>
        <taxon>Actinomadura</taxon>
    </lineage>
</organism>
<dbReference type="Proteomes" id="UP001501509">
    <property type="component" value="Unassembled WGS sequence"/>
</dbReference>
<evidence type="ECO:0000313" key="3">
    <source>
        <dbReference type="Proteomes" id="UP001501509"/>
    </source>
</evidence>
<proteinExistence type="predicted"/>
<protein>
    <submittedName>
        <fullName evidence="2">Uncharacterized protein</fullName>
    </submittedName>
</protein>
<name>A0ABN3QUF5_9ACTN</name>
<sequence>MQRLQRMLVGAGTVAFAAPLVAGVAATPAHADTREVKGPSFSAGGAVCRNYVRIDDSARPRKVRVTATTSCTKKMWRIAATAQGQRKGGRKLTKSSLCTNTRKCTAYLYIDNTAGYDRWTGWASTQITKTRWSGIFTSKGKQNPSAWILS</sequence>
<keyword evidence="1" id="KW-0732">Signal</keyword>